<reference evidence="2 3" key="1">
    <citation type="submission" date="2019-04" db="EMBL/GenBank/DDBJ databases">
        <title>Cohnella sp. nov. isolated from preserved vegetables.</title>
        <authorList>
            <person name="Lin S.-Y."/>
            <person name="Hung M.-H."/>
            <person name="Young C.-C."/>
        </authorList>
    </citation>
    <scope>NUCLEOTIDE SEQUENCE [LARGE SCALE GENOMIC DNA]</scope>
    <source>
        <strain evidence="2 3">CC-MHH1044</strain>
    </source>
</reference>
<proteinExistence type="predicted"/>
<comment type="caution">
    <text evidence="2">The sequence shown here is derived from an EMBL/GenBank/DDBJ whole genome shotgun (WGS) entry which is preliminary data.</text>
</comment>
<feature type="region of interest" description="Disordered" evidence="1">
    <location>
        <begin position="1"/>
        <end position="28"/>
    </location>
</feature>
<gene>
    <name evidence="2" type="ORF">E6C55_03880</name>
</gene>
<dbReference type="InterPro" id="IPR025716">
    <property type="entry name" value="Post-transcriptional_regulator"/>
</dbReference>
<dbReference type="Pfam" id="PF13797">
    <property type="entry name" value="Post_transc_reg"/>
    <property type="match status" value="1"/>
</dbReference>
<protein>
    <recommendedName>
        <fullName evidence="4">Post-transcriptional regulator</fullName>
    </recommendedName>
</protein>
<dbReference type="EMBL" id="SSOB01000003">
    <property type="protein sequence ID" value="THF83830.1"/>
    <property type="molecule type" value="Genomic_DNA"/>
</dbReference>
<evidence type="ECO:0000313" key="2">
    <source>
        <dbReference type="EMBL" id="THF83830.1"/>
    </source>
</evidence>
<sequence>MLKSRGQVGGTGMPDNEDEAARSEVLSEAERNRMIEQLCVNKAEEFRMIGYEQVTGPDIWECVSDRYYKSGTPALHVMVNDIMSLKVNQYMNYITLSLYRGEKR</sequence>
<dbReference type="AlphaFoldDB" id="A0A4S4C901"/>
<dbReference type="Proteomes" id="UP000310636">
    <property type="component" value="Unassembled WGS sequence"/>
</dbReference>
<evidence type="ECO:0008006" key="4">
    <source>
        <dbReference type="Google" id="ProtNLM"/>
    </source>
</evidence>
<keyword evidence="3" id="KW-1185">Reference proteome</keyword>
<dbReference type="OrthoDB" id="2990595at2"/>
<evidence type="ECO:0000256" key="1">
    <source>
        <dbReference type="SAM" id="MobiDB-lite"/>
    </source>
</evidence>
<organism evidence="2 3">
    <name type="scientific">Cohnella fermenti</name>
    <dbReference type="NCBI Taxonomy" id="2565925"/>
    <lineage>
        <taxon>Bacteria</taxon>
        <taxon>Bacillati</taxon>
        <taxon>Bacillota</taxon>
        <taxon>Bacilli</taxon>
        <taxon>Bacillales</taxon>
        <taxon>Paenibacillaceae</taxon>
        <taxon>Cohnella</taxon>
    </lineage>
</organism>
<name>A0A4S4C901_9BACL</name>
<evidence type="ECO:0000313" key="3">
    <source>
        <dbReference type="Proteomes" id="UP000310636"/>
    </source>
</evidence>
<accession>A0A4S4C901</accession>